<dbReference type="PROSITE" id="PS51257">
    <property type="entry name" value="PROKAR_LIPOPROTEIN"/>
    <property type="match status" value="1"/>
</dbReference>
<comment type="caution">
    <text evidence="1">The sequence shown here is derived from an EMBL/GenBank/DDBJ whole genome shotgun (WGS) entry which is preliminary data.</text>
</comment>
<gene>
    <name evidence="1" type="ORF">EHQ95_18010</name>
</gene>
<accession>A0ABY2NIX9</accession>
<dbReference type="EMBL" id="RQHF01000042">
    <property type="protein sequence ID" value="TGM45515.1"/>
    <property type="molecule type" value="Genomic_DNA"/>
</dbReference>
<evidence type="ECO:0000313" key="2">
    <source>
        <dbReference type="Proteomes" id="UP000298112"/>
    </source>
</evidence>
<dbReference type="RefSeq" id="WP_135660808.1">
    <property type="nucleotide sequence ID" value="NZ_RQHF01000042.1"/>
</dbReference>
<evidence type="ECO:0008006" key="3">
    <source>
        <dbReference type="Google" id="ProtNLM"/>
    </source>
</evidence>
<proteinExistence type="predicted"/>
<keyword evidence="2" id="KW-1185">Reference proteome</keyword>
<reference evidence="2" key="1">
    <citation type="journal article" date="2019" name="PLoS Negl. Trop. Dis.">
        <title>Revisiting the worldwide diversity of Leptospira species in the environment.</title>
        <authorList>
            <person name="Vincent A.T."/>
            <person name="Schiettekatte O."/>
            <person name="Bourhy P."/>
            <person name="Veyrier F.J."/>
            <person name="Picardeau M."/>
        </authorList>
    </citation>
    <scope>NUCLEOTIDE SEQUENCE [LARGE SCALE GENOMIC DNA]</scope>
    <source>
        <strain evidence="2">201601955</strain>
    </source>
</reference>
<organism evidence="1 2">
    <name type="scientific">Leptospira vanthielii</name>
    <dbReference type="NCBI Taxonomy" id="293085"/>
    <lineage>
        <taxon>Bacteria</taxon>
        <taxon>Pseudomonadati</taxon>
        <taxon>Spirochaetota</taxon>
        <taxon>Spirochaetia</taxon>
        <taxon>Leptospirales</taxon>
        <taxon>Leptospiraceae</taxon>
        <taxon>Leptospira</taxon>
    </lineage>
</organism>
<name>A0ABY2NIX9_9LEPT</name>
<protein>
    <recommendedName>
        <fullName evidence="3">Lipoprotein</fullName>
    </recommendedName>
</protein>
<evidence type="ECO:0000313" key="1">
    <source>
        <dbReference type="EMBL" id="TGM45515.1"/>
    </source>
</evidence>
<sequence>MKKICSITLFTSLIFAFGCASYRYEIVDTKIPISFSNELGNDEKFRQFSIETKLSWYLFDTQTIDSLNLDDIIKQNLPNAKKIFNLRIYSKENVMDSLIRTLTTAAQFLFVSNRALYSQRTIIIEGLVVE</sequence>
<dbReference type="Proteomes" id="UP000298112">
    <property type="component" value="Unassembled WGS sequence"/>
</dbReference>